<dbReference type="GO" id="GO:1990838">
    <property type="term" value="F:poly(U)-specific exoribonuclease activity, producing 3' uridine cyclic phosphate ends"/>
    <property type="evidence" value="ECO:0007669"/>
    <property type="project" value="UniProtKB-UniRule"/>
</dbReference>
<dbReference type="PANTHER" id="PTHR13522">
    <property type="entry name" value="U6 SNRNA PHOSPHODIESTERASE 1"/>
    <property type="match status" value="1"/>
</dbReference>
<evidence type="ECO:0000313" key="10">
    <source>
        <dbReference type="Proteomes" id="UP001287286"/>
    </source>
</evidence>
<keyword evidence="4 5" id="KW-0539">Nucleus</keyword>
<evidence type="ECO:0000256" key="3">
    <source>
        <dbReference type="ARBA" id="ARBA00023239"/>
    </source>
</evidence>
<dbReference type="Pfam" id="PF09749">
    <property type="entry name" value="HVSL"/>
    <property type="match status" value="1"/>
</dbReference>
<dbReference type="EMBL" id="LSBH01000007">
    <property type="protein sequence ID" value="OAQ76548.1"/>
    <property type="molecule type" value="Genomic_DNA"/>
</dbReference>
<keyword evidence="2 5" id="KW-0378">Hydrolase</keyword>
<dbReference type="Proteomes" id="UP000078240">
    <property type="component" value="Unassembled WGS sequence"/>
</dbReference>
<reference evidence="7" key="2">
    <citation type="submission" date="2023-11" db="EMBL/GenBank/DDBJ databases">
        <authorList>
            <person name="Beijen E."/>
            <person name="Ohm R.A."/>
        </authorList>
    </citation>
    <scope>NUCLEOTIDE SEQUENCE</scope>
    <source>
        <strain evidence="7">CBS 150709</strain>
    </source>
</reference>
<reference evidence="8 9" key="1">
    <citation type="submission" date="2016-01" db="EMBL/GenBank/DDBJ databases">
        <title>Biosynthesis of antibiotic leucinostatins and their inhibition on Phytophthora in bio-control Purpureocillium lilacinum.</title>
        <authorList>
            <person name="Wang G."/>
            <person name="Liu Z."/>
            <person name="Lin R."/>
            <person name="Li E."/>
            <person name="Mao Z."/>
            <person name="Ling J."/>
            <person name="Yin W."/>
            <person name="Xie B."/>
        </authorList>
    </citation>
    <scope>NUCLEOTIDE SEQUENCE [LARGE SCALE GENOMIC DNA]</scope>
    <source>
        <strain evidence="8">PLBJ-1</strain>
    </source>
</reference>
<protein>
    <recommendedName>
        <fullName evidence="5">U6 snRNA phosphodiesterase</fullName>
        <ecNumber evidence="5">3.1.4.-</ecNumber>
    </recommendedName>
</protein>
<dbReference type="EC" id="3.1.4.-" evidence="5"/>
<sequence length="313" mass="34501">MALVDYSSSTSASDTEQEPPAKRRKDGSKASGAAADAAAAMPPLPAAFHDLYASTVRQSVVDDPSLHQGRKRQNPHIPGNWPTHLYVEWHPSPEQHDLLEELVARVEEVLDKDIVLHNFLTSDLGAPLPLHISLSRPLSLPTADKDAFLERLTQSIRTSATEPFDVRPNSLAWYKSPDSERTFLILRVETRKHGANPELMTLLTRCNTVSALFKQPALYQMHHSEAADSAFHVSIGWTFGLPDEETSLKVLKLFKEKRFWAMHAWEVAVPGVKAKIGNVVTHIPLGGQQRADGKPRAGSHSKIGRGAAESPKT</sequence>
<feature type="region of interest" description="Disordered" evidence="6">
    <location>
        <begin position="285"/>
        <end position="313"/>
    </location>
</feature>
<dbReference type="PANTHER" id="PTHR13522:SF3">
    <property type="entry name" value="U6 SNRNA PHOSPHODIESTERASE 1"/>
    <property type="match status" value="1"/>
</dbReference>
<comment type="function">
    <text evidence="5">Phosphodiesterase responsible for the U6 snRNA 3' end processing. Acts as an exoribonuclease (RNase) responsible for trimming the poly(U) tract of the last nucleotides in the pre-U6 snRNA molecule, leading to the formation of mature U6 snRNA.</text>
</comment>
<dbReference type="GO" id="GO:0005634">
    <property type="term" value="C:nucleus"/>
    <property type="evidence" value="ECO:0007669"/>
    <property type="project" value="UniProtKB-SubCell"/>
</dbReference>
<keyword evidence="3" id="KW-0456">Lyase</keyword>
<feature type="active site" description="Proton donor/acceptor" evidence="5">
    <location>
        <position position="131"/>
    </location>
</feature>
<evidence type="ECO:0000256" key="2">
    <source>
        <dbReference type="ARBA" id="ARBA00022801"/>
    </source>
</evidence>
<dbReference type="OrthoDB" id="49151at2759"/>
<evidence type="ECO:0000256" key="6">
    <source>
        <dbReference type="SAM" id="MobiDB-lite"/>
    </source>
</evidence>
<dbReference type="InterPro" id="IPR027521">
    <property type="entry name" value="Usb1"/>
</dbReference>
<comment type="subcellular location">
    <subcellularLocation>
        <location evidence="5">Nucleus</location>
    </subcellularLocation>
</comment>
<name>A0A179GGB8_PURLI</name>
<comment type="similarity">
    <text evidence="5">Belongs to the 2H phosphoesterase superfamily. USB1 family.</text>
</comment>
<dbReference type="GO" id="GO:0034477">
    <property type="term" value="P:U6 snRNA 3'-end processing"/>
    <property type="evidence" value="ECO:0007669"/>
    <property type="project" value="UniProtKB-UniRule"/>
</dbReference>
<feature type="region of interest" description="Disordered" evidence="6">
    <location>
        <begin position="1"/>
        <end position="37"/>
    </location>
</feature>
<evidence type="ECO:0000313" key="7">
    <source>
        <dbReference type="EMBL" id="KAK4094346.1"/>
    </source>
</evidence>
<feature type="active site" description="Proton donor/acceptor" evidence="5">
    <location>
        <position position="232"/>
    </location>
</feature>
<evidence type="ECO:0000256" key="5">
    <source>
        <dbReference type="HAMAP-Rule" id="MF_03040"/>
    </source>
</evidence>
<dbReference type="Gene3D" id="3.90.1140.10">
    <property type="entry name" value="Cyclic phosphodiesterase"/>
    <property type="match status" value="1"/>
</dbReference>
<dbReference type="AlphaFoldDB" id="A0A179GGB8"/>
<feature type="compositionally biased region" description="Polar residues" evidence="6">
    <location>
        <begin position="1"/>
        <end position="14"/>
    </location>
</feature>
<gene>
    <name evidence="5" type="primary">USB1</name>
    <name evidence="7" type="ORF">Purlil1_951</name>
    <name evidence="8" type="ORF">VFPBJ_08908</name>
</gene>
<dbReference type="GO" id="GO:0016829">
    <property type="term" value="F:lyase activity"/>
    <property type="evidence" value="ECO:0007669"/>
    <property type="project" value="UniProtKB-KW"/>
</dbReference>
<evidence type="ECO:0000313" key="8">
    <source>
        <dbReference type="EMBL" id="OAQ76548.1"/>
    </source>
</evidence>
<evidence type="ECO:0000256" key="1">
    <source>
        <dbReference type="ARBA" id="ARBA00022722"/>
    </source>
</evidence>
<evidence type="ECO:0000256" key="4">
    <source>
        <dbReference type="ARBA" id="ARBA00023242"/>
    </source>
</evidence>
<dbReference type="HAMAP" id="MF_03040">
    <property type="entry name" value="USB1"/>
    <property type="match status" value="1"/>
</dbReference>
<comment type="caution">
    <text evidence="8">The sequence shown here is derived from an EMBL/GenBank/DDBJ whole genome shotgun (WGS) entry which is preliminary data.</text>
</comment>
<keyword evidence="10" id="KW-1185">Reference proteome</keyword>
<keyword evidence="1 5" id="KW-0540">Nuclease</keyword>
<reference evidence="7 10" key="3">
    <citation type="journal article" date="2024" name="Microbiol. Resour. Announc.">
        <title>Genome annotations for the ascomycete fungi Trichoderma harzianum, Trichoderma aggressivum, and Purpureocillium lilacinum.</title>
        <authorList>
            <person name="Beijen E.P.W."/>
            <person name="Ohm R.A."/>
        </authorList>
    </citation>
    <scope>NUCLEOTIDE SEQUENCE [LARGE SCALE GENOMIC DNA]</scope>
    <source>
        <strain evidence="7 10">CBS 150709</strain>
    </source>
</reference>
<dbReference type="EMBL" id="JAWRVI010000003">
    <property type="protein sequence ID" value="KAK4094346.1"/>
    <property type="molecule type" value="Genomic_DNA"/>
</dbReference>
<organism evidence="8 9">
    <name type="scientific">Purpureocillium lilacinum</name>
    <name type="common">Paecilomyces lilacinus</name>
    <dbReference type="NCBI Taxonomy" id="33203"/>
    <lineage>
        <taxon>Eukaryota</taxon>
        <taxon>Fungi</taxon>
        <taxon>Dikarya</taxon>
        <taxon>Ascomycota</taxon>
        <taxon>Pezizomycotina</taxon>
        <taxon>Sordariomycetes</taxon>
        <taxon>Hypocreomycetidae</taxon>
        <taxon>Hypocreales</taxon>
        <taxon>Ophiocordycipitaceae</taxon>
        <taxon>Purpureocillium</taxon>
    </lineage>
</organism>
<evidence type="ECO:0000313" key="9">
    <source>
        <dbReference type="Proteomes" id="UP000078240"/>
    </source>
</evidence>
<accession>A0A179GGB8</accession>
<dbReference type="Proteomes" id="UP001287286">
    <property type="component" value="Unassembled WGS sequence"/>
</dbReference>
<proteinExistence type="inferred from homology"/>